<dbReference type="Pfam" id="PF04703">
    <property type="entry name" value="FaeA"/>
    <property type="match status" value="1"/>
</dbReference>
<dbReference type="Gene3D" id="3.40.50.2300">
    <property type="match status" value="1"/>
</dbReference>
<keyword evidence="5" id="KW-0805">Transcription regulation</keyword>
<dbReference type="EMBL" id="SMAB01000016">
    <property type="protein sequence ID" value="TCS80595.1"/>
    <property type="molecule type" value="Genomic_DNA"/>
</dbReference>
<dbReference type="InterPro" id="IPR006793">
    <property type="entry name" value="FaeA"/>
</dbReference>
<dbReference type="SMART" id="SM00448">
    <property type="entry name" value="REC"/>
    <property type="match status" value="1"/>
</dbReference>
<feature type="modified residue" description="4-aspartylphosphate" evidence="9">
    <location>
        <position position="56"/>
    </location>
</feature>
<evidence type="ECO:0000256" key="8">
    <source>
        <dbReference type="ARBA" id="ARBA00023163"/>
    </source>
</evidence>
<sequence length="224" mass="26465">MEPIRLLIVEDDAMVLEVNRQFIETLSGFQIIGAAANGTEAIQLIIEKDPQLVILDYYLPDMDGYQVIERIRLRQKDTDFIMVTAAKDVETIQKIFRFGAIDYIIKPFRFERLKIALERYQQMLYRFRKEDELTQKYLDEWVYTERKKIENKPLPKGLNEVTMKQILQYMMKVKKPQSAEEVAKGIGLARVTVRRYLEYLVQTNRLKLDVQYGSVGRPINRYSI</sequence>
<dbReference type="OrthoDB" id="9759232at2"/>
<keyword evidence="6" id="KW-0238">DNA-binding</keyword>
<evidence type="ECO:0000259" key="10">
    <source>
        <dbReference type="PROSITE" id="PS50110"/>
    </source>
</evidence>
<dbReference type="InterPro" id="IPR036390">
    <property type="entry name" value="WH_DNA-bd_sf"/>
</dbReference>
<keyword evidence="3 9" id="KW-0597">Phosphoprotein</keyword>
<dbReference type="PANTHER" id="PTHR45526">
    <property type="entry name" value="TRANSCRIPTIONAL REGULATORY PROTEIN DPIA"/>
    <property type="match status" value="1"/>
</dbReference>
<dbReference type="AlphaFoldDB" id="A0A4R3KC26"/>
<keyword evidence="12" id="KW-1185">Reference proteome</keyword>
<comment type="caution">
    <text evidence="11">The sequence shown here is derived from an EMBL/GenBank/DDBJ whole genome shotgun (WGS) entry which is preliminary data.</text>
</comment>
<dbReference type="InterPro" id="IPR051271">
    <property type="entry name" value="2C-system_Tx_regulators"/>
</dbReference>
<organism evidence="11 12">
    <name type="scientific">Tepidibacillus fermentans</name>
    <dbReference type="NCBI Taxonomy" id="1281767"/>
    <lineage>
        <taxon>Bacteria</taxon>
        <taxon>Bacillati</taxon>
        <taxon>Bacillota</taxon>
        <taxon>Bacilli</taxon>
        <taxon>Bacillales</taxon>
        <taxon>Bacillaceae</taxon>
        <taxon>Tepidibacillus</taxon>
    </lineage>
</organism>
<evidence type="ECO:0000313" key="12">
    <source>
        <dbReference type="Proteomes" id="UP000295788"/>
    </source>
</evidence>
<keyword evidence="4" id="KW-0902">Two-component regulatory system</keyword>
<gene>
    <name evidence="11" type="ORF">EDD72_11615</name>
</gene>
<dbReference type="PANTHER" id="PTHR45526:SF1">
    <property type="entry name" value="TRANSCRIPTIONAL REGULATORY PROTEIN DCUR-RELATED"/>
    <property type="match status" value="1"/>
</dbReference>
<evidence type="ECO:0000256" key="7">
    <source>
        <dbReference type="ARBA" id="ARBA00023159"/>
    </source>
</evidence>
<dbReference type="PROSITE" id="PS50110">
    <property type="entry name" value="RESPONSE_REGULATORY"/>
    <property type="match status" value="1"/>
</dbReference>
<dbReference type="GO" id="GO:0005737">
    <property type="term" value="C:cytoplasm"/>
    <property type="evidence" value="ECO:0007669"/>
    <property type="project" value="UniProtKB-SubCell"/>
</dbReference>
<keyword evidence="2" id="KW-0963">Cytoplasm</keyword>
<dbReference type="InterPro" id="IPR024187">
    <property type="entry name" value="Sig_transdc_resp-reg_cit/mal"/>
</dbReference>
<evidence type="ECO:0000313" key="11">
    <source>
        <dbReference type="EMBL" id="TCS80595.1"/>
    </source>
</evidence>
<dbReference type="Proteomes" id="UP000295788">
    <property type="component" value="Unassembled WGS sequence"/>
</dbReference>
<keyword evidence="8" id="KW-0804">Transcription</keyword>
<dbReference type="RefSeq" id="WP_132769698.1">
    <property type="nucleotide sequence ID" value="NZ_SMAB01000016.1"/>
</dbReference>
<name>A0A4R3KC26_9BACI</name>
<proteinExistence type="predicted"/>
<feature type="domain" description="Response regulatory" evidence="10">
    <location>
        <begin position="5"/>
        <end position="121"/>
    </location>
</feature>
<dbReference type="SUPFAM" id="SSF52172">
    <property type="entry name" value="CheY-like"/>
    <property type="match status" value="1"/>
</dbReference>
<keyword evidence="7" id="KW-0010">Activator</keyword>
<dbReference type="PIRSF" id="PIRSF006171">
    <property type="entry name" value="RR_citrat_malat"/>
    <property type="match status" value="1"/>
</dbReference>
<accession>A0A4R3KC26</accession>
<reference evidence="11 12" key="1">
    <citation type="submission" date="2019-03" db="EMBL/GenBank/DDBJ databases">
        <title>Genomic Encyclopedia of Type Strains, Phase IV (KMG-IV): sequencing the most valuable type-strain genomes for metagenomic binning, comparative biology and taxonomic classification.</title>
        <authorList>
            <person name="Goeker M."/>
        </authorList>
    </citation>
    <scope>NUCLEOTIDE SEQUENCE [LARGE SCALE GENOMIC DNA]</scope>
    <source>
        <strain evidence="11 12">DSM 23802</strain>
    </source>
</reference>
<dbReference type="GO" id="GO:0000156">
    <property type="term" value="F:phosphorelay response regulator activity"/>
    <property type="evidence" value="ECO:0007669"/>
    <property type="project" value="TreeGrafter"/>
</dbReference>
<protein>
    <submittedName>
        <fullName evidence="11">Two-component system response regulator DctR</fullName>
    </submittedName>
</protein>
<evidence type="ECO:0000256" key="1">
    <source>
        <dbReference type="ARBA" id="ARBA00004496"/>
    </source>
</evidence>
<dbReference type="InterPro" id="IPR011006">
    <property type="entry name" value="CheY-like_superfamily"/>
</dbReference>
<evidence type="ECO:0000256" key="2">
    <source>
        <dbReference type="ARBA" id="ARBA00022490"/>
    </source>
</evidence>
<dbReference type="GO" id="GO:0003700">
    <property type="term" value="F:DNA-binding transcription factor activity"/>
    <property type="evidence" value="ECO:0007669"/>
    <property type="project" value="InterPro"/>
</dbReference>
<dbReference type="SUPFAM" id="SSF46785">
    <property type="entry name" value="Winged helix' DNA-binding domain"/>
    <property type="match status" value="1"/>
</dbReference>
<evidence type="ECO:0000256" key="5">
    <source>
        <dbReference type="ARBA" id="ARBA00023015"/>
    </source>
</evidence>
<evidence type="ECO:0000256" key="9">
    <source>
        <dbReference type="PROSITE-ProRule" id="PRU00169"/>
    </source>
</evidence>
<dbReference type="Pfam" id="PF00072">
    <property type="entry name" value="Response_reg"/>
    <property type="match status" value="1"/>
</dbReference>
<dbReference type="GO" id="GO:0003677">
    <property type="term" value="F:DNA binding"/>
    <property type="evidence" value="ECO:0007669"/>
    <property type="project" value="UniProtKB-KW"/>
</dbReference>
<evidence type="ECO:0000256" key="6">
    <source>
        <dbReference type="ARBA" id="ARBA00023125"/>
    </source>
</evidence>
<comment type="subcellular location">
    <subcellularLocation>
        <location evidence="1">Cytoplasm</location>
    </subcellularLocation>
</comment>
<evidence type="ECO:0000256" key="3">
    <source>
        <dbReference type="ARBA" id="ARBA00022553"/>
    </source>
</evidence>
<evidence type="ECO:0000256" key="4">
    <source>
        <dbReference type="ARBA" id="ARBA00023012"/>
    </source>
</evidence>
<dbReference type="InterPro" id="IPR001789">
    <property type="entry name" value="Sig_transdc_resp-reg_receiver"/>
</dbReference>